<keyword evidence="3" id="KW-0285">Flavoprotein</keyword>
<dbReference type="Proteomes" id="UP000635606">
    <property type="component" value="Unassembled WGS sequence"/>
</dbReference>
<dbReference type="PANTHER" id="PTHR43884:SF20">
    <property type="entry name" value="ACYL-COA DEHYDROGENASE FADE28"/>
    <property type="match status" value="1"/>
</dbReference>
<protein>
    <submittedName>
        <fullName evidence="8">Acyl-CoA dehydrogenase</fullName>
    </submittedName>
</protein>
<dbReference type="EMBL" id="BOPH01000024">
    <property type="protein sequence ID" value="GIJ67316.1"/>
    <property type="molecule type" value="Genomic_DNA"/>
</dbReference>
<dbReference type="Gene3D" id="1.20.140.10">
    <property type="entry name" value="Butyryl-CoA Dehydrogenase, subunit A, domain 3"/>
    <property type="match status" value="1"/>
</dbReference>
<evidence type="ECO:0000313" key="9">
    <source>
        <dbReference type="Proteomes" id="UP000635606"/>
    </source>
</evidence>
<evidence type="ECO:0000259" key="7">
    <source>
        <dbReference type="Pfam" id="PF02771"/>
    </source>
</evidence>
<keyword evidence="9" id="KW-1185">Reference proteome</keyword>
<dbReference type="AlphaFoldDB" id="A0A8J4EA27"/>
<dbReference type="PANTHER" id="PTHR43884">
    <property type="entry name" value="ACYL-COA DEHYDROGENASE"/>
    <property type="match status" value="1"/>
</dbReference>
<feature type="domain" description="Acyl-CoA dehydrogenase/oxidase C-terminal" evidence="6">
    <location>
        <begin position="211"/>
        <end position="351"/>
    </location>
</feature>
<dbReference type="Gene3D" id="1.10.540.10">
    <property type="entry name" value="Acyl-CoA dehydrogenase/oxidase, N-terminal domain"/>
    <property type="match status" value="1"/>
</dbReference>
<evidence type="ECO:0000259" key="6">
    <source>
        <dbReference type="Pfam" id="PF00441"/>
    </source>
</evidence>
<dbReference type="GO" id="GO:0003995">
    <property type="term" value="F:acyl-CoA dehydrogenase activity"/>
    <property type="evidence" value="ECO:0007669"/>
    <property type="project" value="TreeGrafter"/>
</dbReference>
<keyword evidence="4" id="KW-0274">FAD</keyword>
<evidence type="ECO:0000256" key="1">
    <source>
        <dbReference type="ARBA" id="ARBA00001974"/>
    </source>
</evidence>
<accession>A0A8J4EA27</accession>
<dbReference type="Pfam" id="PF00441">
    <property type="entry name" value="Acyl-CoA_dh_1"/>
    <property type="match status" value="1"/>
</dbReference>
<keyword evidence="5" id="KW-0560">Oxidoreductase</keyword>
<evidence type="ECO:0000313" key="8">
    <source>
        <dbReference type="EMBL" id="GIJ67316.1"/>
    </source>
</evidence>
<dbReference type="InterPro" id="IPR009100">
    <property type="entry name" value="AcylCoA_DH/oxidase_NM_dom_sf"/>
</dbReference>
<gene>
    <name evidence="8" type="ORF">Voc01_022330</name>
</gene>
<evidence type="ECO:0000256" key="3">
    <source>
        <dbReference type="ARBA" id="ARBA00022630"/>
    </source>
</evidence>
<feature type="domain" description="Acyl-CoA dehydrogenase/oxidase N-terminal" evidence="7">
    <location>
        <begin position="11"/>
        <end position="109"/>
    </location>
</feature>
<dbReference type="InterPro" id="IPR037069">
    <property type="entry name" value="AcylCoA_DH/ox_N_sf"/>
</dbReference>
<reference evidence="8" key="1">
    <citation type="submission" date="2021-01" db="EMBL/GenBank/DDBJ databases">
        <title>Whole genome shotgun sequence of Virgisporangium ochraceum NBRC 16418.</title>
        <authorList>
            <person name="Komaki H."/>
            <person name="Tamura T."/>
        </authorList>
    </citation>
    <scope>NUCLEOTIDE SEQUENCE</scope>
    <source>
        <strain evidence="8">NBRC 16418</strain>
    </source>
</reference>
<proteinExistence type="inferred from homology"/>
<evidence type="ECO:0000256" key="4">
    <source>
        <dbReference type="ARBA" id="ARBA00022827"/>
    </source>
</evidence>
<comment type="cofactor">
    <cofactor evidence="1">
        <name>FAD</name>
        <dbReference type="ChEBI" id="CHEBI:57692"/>
    </cofactor>
</comment>
<organism evidence="8 9">
    <name type="scientific">Virgisporangium ochraceum</name>
    <dbReference type="NCBI Taxonomy" id="65505"/>
    <lineage>
        <taxon>Bacteria</taxon>
        <taxon>Bacillati</taxon>
        <taxon>Actinomycetota</taxon>
        <taxon>Actinomycetes</taxon>
        <taxon>Micromonosporales</taxon>
        <taxon>Micromonosporaceae</taxon>
        <taxon>Virgisporangium</taxon>
    </lineage>
</organism>
<evidence type="ECO:0000256" key="2">
    <source>
        <dbReference type="ARBA" id="ARBA00009347"/>
    </source>
</evidence>
<evidence type="ECO:0000256" key="5">
    <source>
        <dbReference type="ARBA" id="ARBA00023002"/>
    </source>
</evidence>
<dbReference type="InterPro" id="IPR036250">
    <property type="entry name" value="AcylCo_DH-like_C"/>
</dbReference>
<dbReference type="InterPro" id="IPR013786">
    <property type="entry name" value="AcylCoA_DH/ox_N"/>
</dbReference>
<dbReference type="Pfam" id="PF02771">
    <property type="entry name" value="Acyl-CoA_dh_N"/>
    <property type="match status" value="1"/>
</dbReference>
<dbReference type="InterPro" id="IPR009075">
    <property type="entry name" value="AcylCo_DH/oxidase_C"/>
</dbReference>
<sequence length="359" mass="37130">MNTDLLYDEVDEELRSSVRGLLAARSPWSAVLARVEGPEPYDTKLWATLAGEMGLAGLAVPEDLGGAGASWRQVAVVLEELGAAVAPVPYLGSAVLATAALLSAGETELLGRLASGERSAALALPFSTAFGTTLSPTVSVVDGALSGTVTSVADAVTVDVLLVPTTEGLYAVDAAADGVSRTPLSSLDMTRQVCDIAFSGASGKAVAHGEGAVEVALTTGAALLASEQVGLAQWCLDTTVDYLKNRYQFGRQVGSFQALKHRLADLWTRVAQARAVARYAAASIGTDDARIAAALAQSYCSETAVLAAEECVQLHGGIGFTWEHAAHLYLKRAKSSAIALGTPDRHRSTLANLVNLPPA</sequence>
<dbReference type="SUPFAM" id="SSF56645">
    <property type="entry name" value="Acyl-CoA dehydrogenase NM domain-like"/>
    <property type="match status" value="1"/>
</dbReference>
<dbReference type="GO" id="GO:0050660">
    <property type="term" value="F:flavin adenine dinucleotide binding"/>
    <property type="evidence" value="ECO:0007669"/>
    <property type="project" value="InterPro"/>
</dbReference>
<dbReference type="SUPFAM" id="SSF47203">
    <property type="entry name" value="Acyl-CoA dehydrogenase C-terminal domain-like"/>
    <property type="match status" value="1"/>
</dbReference>
<name>A0A8J4EA27_9ACTN</name>
<comment type="caution">
    <text evidence="8">The sequence shown here is derived from an EMBL/GenBank/DDBJ whole genome shotgun (WGS) entry which is preliminary data.</text>
</comment>
<dbReference type="RefSeq" id="WP_203927271.1">
    <property type="nucleotide sequence ID" value="NZ_BOPH01000024.1"/>
</dbReference>
<comment type="similarity">
    <text evidence="2">Belongs to the acyl-CoA dehydrogenase family.</text>
</comment>